<evidence type="ECO:0000256" key="6">
    <source>
        <dbReference type="ARBA" id="ARBA00022801"/>
    </source>
</evidence>
<comment type="similarity">
    <text evidence="3 10">Belongs to the glycosyl hydrolase 75 family.</text>
</comment>
<evidence type="ECO:0000256" key="3">
    <source>
        <dbReference type="ARBA" id="ARBA00007799"/>
    </source>
</evidence>
<feature type="chain" id="PRO_5041487881" description="Endo-chitosanase" evidence="10">
    <location>
        <begin position="26"/>
        <end position="311"/>
    </location>
</feature>
<evidence type="ECO:0000256" key="5">
    <source>
        <dbReference type="ARBA" id="ARBA00022729"/>
    </source>
</evidence>
<comment type="subcellular location">
    <subcellularLocation>
        <location evidence="2 10">Secreted</location>
    </subcellularLocation>
</comment>
<evidence type="ECO:0000256" key="8">
    <source>
        <dbReference type="ARBA" id="ARBA00023295"/>
    </source>
</evidence>
<evidence type="ECO:0000313" key="12">
    <source>
        <dbReference type="Proteomes" id="UP001160390"/>
    </source>
</evidence>
<dbReference type="PANTHER" id="PTHR42061">
    <property type="entry name" value="ENDO-CHITOSANASE"/>
    <property type="match status" value="1"/>
</dbReference>
<evidence type="ECO:0000256" key="4">
    <source>
        <dbReference type="ARBA" id="ARBA00022525"/>
    </source>
</evidence>
<sequence length="311" mass="32732">MYIHSLLFSTKTISLLFAAVPGALALDIPSNVKTFYDSLKAKGKCDKALATGFYNSQFEQGDMSYCGDHLDDYGVVYLQGPGKFSNMDVDCDGAPNMSNGDTRCEGGAGTTVYATAIQPIIAGYNIGINDINTFDHSFVVFGNTGKPEEWPTFDPRTYGVSKASVMAVVCGDKMFYGVWGDTNGPGVRPSVGEVSLSLATACYGQSMSGGSETGSSHDDPDVLYIAFTGTDAVPGATGADWTADNFDDFHKSIVSLGDKLVKRIGGNNTGDGDDNTCTWIGHCLGASCATAQDCSDDYICTDGKCATKSST</sequence>
<comment type="catalytic activity">
    <reaction evidence="1 10">
        <text>Endohydrolysis of beta-(1-&gt;4)-linkages between D-glucosamine residues in a partly acetylated chitosan.</text>
        <dbReference type="EC" id="3.2.1.132"/>
    </reaction>
</comment>
<dbReference type="GO" id="GO:0005576">
    <property type="term" value="C:extracellular region"/>
    <property type="evidence" value="ECO:0007669"/>
    <property type="project" value="UniProtKB-SubCell"/>
</dbReference>
<reference evidence="11" key="1">
    <citation type="submission" date="2023-01" db="EMBL/GenBank/DDBJ databases">
        <authorList>
            <person name="Piombo E."/>
        </authorList>
    </citation>
    <scope>NUCLEOTIDE SEQUENCE</scope>
</reference>
<evidence type="ECO:0000256" key="10">
    <source>
        <dbReference type="RuleBase" id="RU361208"/>
    </source>
</evidence>
<name>A0AA35Q7E5_9HYPO</name>
<dbReference type="GO" id="GO:0016977">
    <property type="term" value="F:chitosanase activity"/>
    <property type="evidence" value="ECO:0007669"/>
    <property type="project" value="UniProtKB-EC"/>
</dbReference>
<keyword evidence="9 10" id="KW-0624">Polysaccharide degradation</keyword>
<keyword evidence="5 10" id="KW-0732">Signal</keyword>
<dbReference type="AlphaFoldDB" id="A0AA35Q7E5"/>
<dbReference type="EC" id="3.2.1.132" evidence="10"/>
<keyword evidence="8 10" id="KW-0326">Glycosidase</keyword>
<keyword evidence="7" id="KW-0119">Carbohydrate metabolism</keyword>
<dbReference type="Pfam" id="PF07335">
    <property type="entry name" value="Glyco_hydro_75"/>
    <property type="match status" value="1"/>
</dbReference>
<evidence type="ECO:0000256" key="7">
    <source>
        <dbReference type="ARBA" id="ARBA00023277"/>
    </source>
</evidence>
<keyword evidence="12" id="KW-1185">Reference proteome</keyword>
<organism evidence="11 12">
    <name type="scientific">Clonostachys chloroleuca</name>
    <dbReference type="NCBI Taxonomy" id="1926264"/>
    <lineage>
        <taxon>Eukaryota</taxon>
        <taxon>Fungi</taxon>
        <taxon>Dikarya</taxon>
        <taxon>Ascomycota</taxon>
        <taxon>Pezizomycotina</taxon>
        <taxon>Sordariomycetes</taxon>
        <taxon>Hypocreomycetidae</taxon>
        <taxon>Hypocreales</taxon>
        <taxon>Bionectriaceae</taxon>
        <taxon>Clonostachys</taxon>
    </lineage>
</organism>
<dbReference type="EMBL" id="CABFNP030001284">
    <property type="protein sequence ID" value="CAI6096856.1"/>
    <property type="molecule type" value="Genomic_DNA"/>
</dbReference>
<protein>
    <recommendedName>
        <fullName evidence="10">Endo-chitosanase</fullName>
        <ecNumber evidence="10">3.2.1.132</ecNumber>
    </recommendedName>
</protein>
<keyword evidence="6 10" id="KW-0378">Hydrolase</keyword>
<proteinExistence type="inferred from homology"/>
<evidence type="ECO:0000256" key="2">
    <source>
        <dbReference type="ARBA" id="ARBA00004613"/>
    </source>
</evidence>
<comment type="caution">
    <text evidence="11">The sequence shown here is derived from an EMBL/GenBank/DDBJ whole genome shotgun (WGS) entry which is preliminary data.</text>
</comment>
<dbReference type="GO" id="GO:0000272">
    <property type="term" value="P:polysaccharide catabolic process"/>
    <property type="evidence" value="ECO:0007669"/>
    <property type="project" value="UniProtKB-KW"/>
</dbReference>
<evidence type="ECO:0000256" key="9">
    <source>
        <dbReference type="ARBA" id="ARBA00023326"/>
    </source>
</evidence>
<evidence type="ECO:0000313" key="11">
    <source>
        <dbReference type="EMBL" id="CAI6096856.1"/>
    </source>
</evidence>
<feature type="signal peptide" evidence="10">
    <location>
        <begin position="1"/>
        <end position="25"/>
    </location>
</feature>
<dbReference type="PANTHER" id="PTHR42061:SF6">
    <property type="entry name" value="ENDO-CHITOSANASE"/>
    <property type="match status" value="1"/>
</dbReference>
<evidence type="ECO:0000256" key="1">
    <source>
        <dbReference type="ARBA" id="ARBA00000405"/>
    </source>
</evidence>
<comment type="function">
    <text evidence="10">Chitosanase catalyzing the endo-type cleavage of chitosan, the deacylated form of chitin. Chitosanase may be crucial in the degradation of the deacetylated portion of chitin in the fungal cell wall.</text>
</comment>
<dbReference type="Proteomes" id="UP001160390">
    <property type="component" value="Unassembled WGS sequence"/>
</dbReference>
<keyword evidence="4" id="KW-0964">Secreted</keyword>
<accession>A0AA35Q7E5</accession>
<dbReference type="InterPro" id="IPR009939">
    <property type="entry name" value="Chitosanase_fungal"/>
</dbReference>
<gene>
    <name evidence="11" type="ORF">CCHLO57077_00003348</name>
</gene>